<feature type="compositionally biased region" description="Acidic residues" evidence="1">
    <location>
        <begin position="48"/>
        <end position="57"/>
    </location>
</feature>
<feature type="compositionally biased region" description="Basic and acidic residues" evidence="1">
    <location>
        <begin position="18"/>
        <end position="40"/>
    </location>
</feature>
<dbReference type="RefSeq" id="WP_230853829.1">
    <property type="nucleotide sequence ID" value="NZ_CCJV01000018.1"/>
</dbReference>
<dbReference type="Proteomes" id="UP000049495">
    <property type="component" value="Unassembled WGS sequence"/>
</dbReference>
<name>A0A822MM27_9VIBR</name>
<evidence type="ECO:0000313" key="3">
    <source>
        <dbReference type="Proteomes" id="UP000049495"/>
    </source>
</evidence>
<organism evidence="2 3">
    <name type="scientific">Vibrio crassostreae</name>
    <dbReference type="NCBI Taxonomy" id="246167"/>
    <lineage>
        <taxon>Bacteria</taxon>
        <taxon>Pseudomonadati</taxon>
        <taxon>Pseudomonadota</taxon>
        <taxon>Gammaproteobacteria</taxon>
        <taxon>Vibrionales</taxon>
        <taxon>Vibrionaceae</taxon>
        <taxon>Vibrio</taxon>
    </lineage>
</organism>
<sequence>MCRPRYAPQRSETVKALASKESEKLKSDNDHQERAPKELEESAISQDIEMEAGDMVE</sequence>
<gene>
    <name evidence="2" type="ORF">VCR5J5_1140002</name>
</gene>
<evidence type="ECO:0000313" key="2">
    <source>
        <dbReference type="EMBL" id="CDS94919.1"/>
    </source>
</evidence>
<proteinExistence type="predicted"/>
<dbReference type="EMBL" id="CCJV01000018">
    <property type="protein sequence ID" value="CDS94919.1"/>
    <property type="molecule type" value="Genomic_DNA"/>
</dbReference>
<reference evidence="3" key="1">
    <citation type="submission" date="2014-06" db="EMBL/GenBank/DDBJ databases">
        <authorList>
            <person name="Le Roux Frederique"/>
        </authorList>
    </citation>
    <scope>NUCLEOTIDE SEQUENCE [LARGE SCALE GENOMIC DNA]</scope>
    <source>
        <strain evidence="3">J5-5</strain>
    </source>
</reference>
<feature type="region of interest" description="Disordered" evidence="1">
    <location>
        <begin position="1"/>
        <end position="57"/>
    </location>
</feature>
<evidence type="ECO:0000256" key="1">
    <source>
        <dbReference type="SAM" id="MobiDB-lite"/>
    </source>
</evidence>
<dbReference type="AlphaFoldDB" id="A0A822MM27"/>
<protein>
    <submittedName>
        <fullName evidence="2">Uncharacterized protein</fullName>
    </submittedName>
</protein>
<comment type="caution">
    <text evidence="2">The sequence shown here is derived from an EMBL/GenBank/DDBJ whole genome shotgun (WGS) entry which is preliminary data.</text>
</comment>
<accession>A0A822MM27</accession>